<accession>A0A437JC43</accession>
<dbReference type="PANTHER" id="PTHR34512:SF30">
    <property type="entry name" value="OUTER MEMBRANE PROTEIN ASSEMBLY FACTOR BAMB"/>
    <property type="match status" value="1"/>
</dbReference>
<name>A0A437JC43_9SPHN</name>
<feature type="domain" description="Pyrrolo-quinoline quinone repeat" evidence="1">
    <location>
        <begin position="103"/>
        <end position="159"/>
    </location>
</feature>
<dbReference type="EMBL" id="RZUL01000001">
    <property type="protein sequence ID" value="RVT43516.1"/>
    <property type="molecule type" value="Genomic_DNA"/>
</dbReference>
<dbReference type="InterPro" id="IPR015943">
    <property type="entry name" value="WD40/YVTN_repeat-like_dom_sf"/>
</dbReference>
<dbReference type="OrthoDB" id="5290752at2"/>
<dbReference type="Gene3D" id="2.130.10.10">
    <property type="entry name" value="YVTN repeat-like/Quinoprotein amine dehydrogenase"/>
    <property type="match status" value="1"/>
</dbReference>
<organism evidence="2 3">
    <name type="scientific">Sphingobium algorifonticola</name>
    <dbReference type="NCBI Taxonomy" id="2008318"/>
    <lineage>
        <taxon>Bacteria</taxon>
        <taxon>Pseudomonadati</taxon>
        <taxon>Pseudomonadota</taxon>
        <taxon>Alphaproteobacteria</taxon>
        <taxon>Sphingomonadales</taxon>
        <taxon>Sphingomonadaceae</taxon>
        <taxon>Sphingobium</taxon>
    </lineage>
</organism>
<gene>
    <name evidence="2" type="ORF">ENE74_02530</name>
</gene>
<proteinExistence type="predicted"/>
<dbReference type="PANTHER" id="PTHR34512">
    <property type="entry name" value="CELL SURFACE PROTEIN"/>
    <property type="match status" value="1"/>
</dbReference>
<evidence type="ECO:0000313" key="3">
    <source>
        <dbReference type="Proteomes" id="UP000282977"/>
    </source>
</evidence>
<feature type="domain" description="Pyrrolo-quinoline quinone repeat" evidence="1">
    <location>
        <begin position="165"/>
        <end position="372"/>
    </location>
</feature>
<dbReference type="InterPro" id="IPR002372">
    <property type="entry name" value="PQQ_rpt_dom"/>
</dbReference>
<dbReference type="AlphaFoldDB" id="A0A437JC43"/>
<dbReference type="SUPFAM" id="SSF50998">
    <property type="entry name" value="Quinoprotein alcohol dehydrogenase-like"/>
    <property type="match status" value="1"/>
</dbReference>
<protein>
    <submittedName>
        <fullName evidence="2">Pyrrolo-quinoline quinone</fullName>
    </submittedName>
</protein>
<feature type="domain" description="Pyrrolo-quinoline quinone repeat" evidence="1">
    <location>
        <begin position="378"/>
        <end position="452"/>
    </location>
</feature>
<sequence length="453" mass="47444">MRSKTTRMAARMRNRLLKGGTILAAIALLGGCGIVGGKKGGPKTPVVGKRTSILTSEQGVEVDPALADVVVTLPESYVNTEWSQHGGDPSKAMGHVALGAQPQQAWTATIAGSTPRARLAASPVVAGGKLFVIDADARVIAMDAQTGARLWATSLPAEGNGRSLFGGGVSVVGDRVYASTGVGDVAALNVADGAIIWKKRPGGPLRGAPTLANGHAYVMSQDNQIFALNQSDGETQWTESATLQVTAVFGVAAPAAAQGTVIAGYSSGELNAYRYENGRTLWGDALSRTSISTAVASLTDIDADPVIDRGRVFAIGEGGRMASYELVTGQRLWEINIAGISTPWVAGEWLFVVTSDAKLLCVARATGKIRWISQLGRWRKEKKKTGAIRWTGPVLAGGRLILVSTQGDMAYVDPATGTVQATQDMDRSMSLSPVVANNMLYLLADDGRLTALR</sequence>
<dbReference type="Proteomes" id="UP000282977">
    <property type="component" value="Unassembled WGS sequence"/>
</dbReference>
<dbReference type="Pfam" id="PF13360">
    <property type="entry name" value="PQQ_2"/>
    <property type="match status" value="3"/>
</dbReference>
<comment type="caution">
    <text evidence="2">The sequence shown here is derived from an EMBL/GenBank/DDBJ whole genome shotgun (WGS) entry which is preliminary data.</text>
</comment>
<dbReference type="PROSITE" id="PS51257">
    <property type="entry name" value="PROKAR_LIPOPROTEIN"/>
    <property type="match status" value="1"/>
</dbReference>
<keyword evidence="3" id="KW-1185">Reference proteome</keyword>
<evidence type="ECO:0000259" key="1">
    <source>
        <dbReference type="Pfam" id="PF13360"/>
    </source>
</evidence>
<dbReference type="InterPro" id="IPR011047">
    <property type="entry name" value="Quinoprotein_ADH-like_sf"/>
</dbReference>
<evidence type="ECO:0000313" key="2">
    <source>
        <dbReference type="EMBL" id="RVT43516.1"/>
    </source>
</evidence>
<dbReference type="SMART" id="SM00564">
    <property type="entry name" value="PQQ"/>
    <property type="match status" value="4"/>
</dbReference>
<dbReference type="InterPro" id="IPR018391">
    <property type="entry name" value="PQQ_b-propeller_rpt"/>
</dbReference>
<reference evidence="2 3" key="1">
    <citation type="submission" date="2019-01" db="EMBL/GenBank/DDBJ databases">
        <authorList>
            <person name="Chen W.-M."/>
        </authorList>
    </citation>
    <scope>NUCLEOTIDE SEQUENCE [LARGE SCALE GENOMIC DNA]</scope>
    <source>
        <strain evidence="2 3">TLA-22</strain>
    </source>
</reference>